<organism evidence="11 12">
    <name type="scientific">Camelina sativa</name>
    <name type="common">False flax</name>
    <name type="synonym">Myagrum sativum</name>
    <dbReference type="NCBI Taxonomy" id="90675"/>
    <lineage>
        <taxon>Eukaryota</taxon>
        <taxon>Viridiplantae</taxon>
        <taxon>Streptophyta</taxon>
        <taxon>Embryophyta</taxon>
        <taxon>Tracheophyta</taxon>
        <taxon>Spermatophyta</taxon>
        <taxon>Magnoliopsida</taxon>
        <taxon>eudicotyledons</taxon>
        <taxon>Gunneridae</taxon>
        <taxon>Pentapetalae</taxon>
        <taxon>rosids</taxon>
        <taxon>malvids</taxon>
        <taxon>Brassicales</taxon>
        <taxon>Brassicaceae</taxon>
        <taxon>Camelineae</taxon>
        <taxon>Camelina</taxon>
    </lineage>
</organism>
<feature type="signal peptide" evidence="9">
    <location>
        <begin position="1"/>
        <end position="23"/>
    </location>
</feature>
<evidence type="ECO:0000256" key="7">
    <source>
        <dbReference type="ARBA" id="ARBA00023170"/>
    </source>
</evidence>
<dbReference type="PANTHER" id="PTHR48061:SF2">
    <property type="entry name" value="RECEPTOR LIKE PROTEIN 30-LIKE"/>
    <property type="match status" value="1"/>
</dbReference>
<dbReference type="InterPro" id="IPR046956">
    <property type="entry name" value="RLP23-like"/>
</dbReference>
<reference evidence="11" key="1">
    <citation type="journal article" date="2014" name="Nat. Commun.">
        <title>The emerging biofuel crop Camelina sativa retains a highly undifferentiated hexaploid genome structure.</title>
        <authorList>
            <person name="Kagale S."/>
            <person name="Koh C."/>
            <person name="Nixon J."/>
            <person name="Bollina V."/>
            <person name="Clarke W.E."/>
            <person name="Tuteja R."/>
            <person name="Spillane C."/>
            <person name="Robinson S.J."/>
            <person name="Links M.G."/>
            <person name="Clarke C."/>
            <person name="Higgins E.E."/>
            <person name="Huebert T."/>
            <person name="Sharpe A.G."/>
            <person name="Parkin I.A."/>
        </authorList>
    </citation>
    <scope>NUCLEOTIDE SEQUENCE [LARGE SCALE GENOMIC DNA]</scope>
    <source>
        <strain evidence="11">cv. DH55</strain>
    </source>
</reference>
<evidence type="ECO:0000256" key="9">
    <source>
        <dbReference type="SAM" id="SignalP"/>
    </source>
</evidence>
<keyword evidence="6" id="KW-0472">Membrane</keyword>
<gene>
    <name evidence="12" type="primary">LOC109125387</name>
</gene>
<evidence type="ECO:0000256" key="4">
    <source>
        <dbReference type="ARBA" id="ARBA00022737"/>
    </source>
</evidence>
<evidence type="ECO:0000259" key="10">
    <source>
        <dbReference type="Pfam" id="PF23598"/>
    </source>
</evidence>
<name>A0ABM1Q6Y7_CAMSA</name>
<keyword evidence="7" id="KW-0675">Receptor</keyword>
<proteinExistence type="predicted"/>
<dbReference type="Pfam" id="PF23598">
    <property type="entry name" value="LRR_14"/>
    <property type="match status" value="1"/>
</dbReference>
<evidence type="ECO:0000256" key="5">
    <source>
        <dbReference type="ARBA" id="ARBA00022989"/>
    </source>
</evidence>
<keyword evidence="3 9" id="KW-0732">Signal</keyword>
<evidence type="ECO:0000256" key="2">
    <source>
        <dbReference type="ARBA" id="ARBA00022692"/>
    </source>
</evidence>
<evidence type="ECO:0000256" key="6">
    <source>
        <dbReference type="ARBA" id="ARBA00023136"/>
    </source>
</evidence>
<evidence type="ECO:0000256" key="3">
    <source>
        <dbReference type="ARBA" id="ARBA00022729"/>
    </source>
</evidence>
<keyword evidence="4" id="KW-0677">Repeat</keyword>
<feature type="chain" id="PRO_5046844464" evidence="9">
    <location>
        <begin position="24"/>
        <end position="177"/>
    </location>
</feature>
<dbReference type="InterPro" id="IPR055414">
    <property type="entry name" value="LRR_R13L4/SHOC2-like"/>
</dbReference>
<evidence type="ECO:0000313" key="12">
    <source>
        <dbReference type="RefSeq" id="XP_019082525.1"/>
    </source>
</evidence>
<keyword evidence="5" id="KW-1133">Transmembrane helix</keyword>
<dbReference type="Proteomes" id="UP000694864">
    <property type="component" value="Chromosome 7"/>
</dbReference>
<protein>
    <submittedName>
        <fullName evidence="12">Receptor-like protein 12</fullName>
    </submittedName>
</protein>
<dbReference type="GeneID" id="109125387"/>
<comment type="subcellular location">
    <subcellularLocation>
        <location evidence="1">Membrane</location>
        <topology evidence="1">Single-pass type I membrane protein</topology>
    </subcellularLocation>
</comment>
<evidence type="ECO:0000256" key="8">
    <source>
        <dbReference type="ARBA" id="ARBA00023180"/>
    </source>
</evidence>
<evidence type="ECO:0000313" key="11">
    <source>
        <dbReference type="Proteomes" id="UP000694864"/>
    </source>
</evidence>
<dbReference type="RefSeq" id="XP_019082525.1">
    <property type="nucleotide sequence ID" value="XM_019226980.1"/>
</dbReference>
<dbReference type="Gene3D" id="3.80.10.10">
    <property type="entry name" value="Ribonuclease Inhibitor"/>
    <property type="match status" value="1"/>
</dbReference>
<accession>A0ABM1Q6Y7</accession>
<feature type="domain" description="Disease resistance R13L4/SHOC-2-like LRR" evidence="10">
    <location>
        <begin position="98"/>
        <end position="174"/>
    </location>
</feature>
<keyword evidence="8" id="KW-0325">Glycoprotein</keyword>
<keyword evidence="11" id="KW-1185">Reference proteome</keyword>
<sequence length="177" mass="19588">MSGSHLLLSFLSILLLCRVSVSSIFMLDDPVVGLVACRRPNHIQSLTQFKNEFDSTGCNQTDYFNGVRCDNTTGEVVKLQLPSGCLSGTLKPNSILFGFHHLRYLNLSYNNFTSSSLPYEFGNLNKLEVLSLSSNGFIGQVPSSFSNLSLLSFLELSRNELTGSFPLIRNLTKLLLL</sequence>
<dbReference type="InterPro" id="IPR032675">
    <property type="entry name" value="LRR_dom_sf"/>
</dbReference>
<dbReference type="PANTHER" id="PTHR48061">
    <property type="entry name" value="LEUCINE-RICH REPEAT RECEPTOR PROTEIN KINASE EMS1-LIKE-RELATED"/>
    <property type="match status" value="1"/>
</dbReference>
<evidence type="ECO:0000256" key="1">
    <source>
        <dbReference type="ARBA" id="ARBA00004479"/>
    </source>
</evidence>
<reference evidence="12" key="2">
    <citation type="submission" date="2025-08" db="UniProtKB">
        <authorList>
            <consortium name="RefSeq"/>
        </authorList>
    </citation>
    <scope>IDENTIFICATION</scope>
    <source>
        <tissue evidence="12">Leaf</tissue>
    </source>
</reference>
<keyword evidence="2" id="KW-0812">Transmembrane</keyword>
<dbReference type="SUPFAM" id="SSF52058">
    <property type="entry name" value="L domain-like"/>
    <property type="match status" value="1"/>
</dbReference>